<evidence type="ECO:0000313" key="2">
    <source>
        <dbReference type="EMBL" id="KAG8072539.1"/>
    </source>
</evidence>
<reference evidence="2" key="1">
    <citation type="journal article" date="2021" name="bioRxiv">
        <title>Whole Genome Assembly and Annotation of Northern Wild Rice, Zizania palustris L., Supports a Whole Genome Duplication in the Zizania Genus.</title>
        <authorList>
            <person name="Haas M."/>
            <person name="Kono T."/>
            <person name="Macchietto M."/>
            <person name="Millas R."/>
            <person name="McGilp L."/>
            <person name="Shao M."/>
            <person name="Duquette J."/>
            <person name="Hirsch C.N."/>
            <person name="Kimball J."/>
        </authorList>
    </citation>
    <scope>NUCLEOTIDE SEQUENCE</scope>
    <source>
        <tissue evidence="2">Fresh leaf tissue</tissue>
    </source>
</reference>
<evidence type="ECO:0000256" key="1">
    <source>
        <dbReference type="SAM" id="MobiDB-lite"/>
    </source>
</evidence>
<dbReference type="AlphaFoldDB" id="A0A8J5SSR1"/>
<protein>
    <submittedName>
        <fullName evidence="2">Uncharacterized protein</fullName>
    </submittedName>
</protein>
<comment type="caution">
    <text evidence="2">The sequence shown here is derived from an EMBL/GenBank/DDBJ whole genome shotgun (WGS) entry which is preliminary data.</text>
</comment>
<gene>
    <name evidence="2" type="ORF">GUJ93_ZPchr0006g42181</name>
</gene>
<dbReference type="PANTHER" id="PTHR31423:SF3">
    <property type="entry name" value="PROLYL-TRNA SYNTHETASE ASSOCIATED DOMAIN-CONTAINING PROTEIN 1-RELATED"/>
    <property type="match status" value="1"/>
</dbReference>
<keyword evidence="3" id="KW-1185">Reference proteome</keyword>
<dbReference type="InterPro" id="IPR040285">
    <property type="entry name" value="ProX/PRXD1"/>
</dbReference>
<organism evidence="2 3">
    <name type="scientific">Zizania palustris</name>
    <name type="common">Northern wild rice</name>
    <dbReference type="NCBI Taxonomy" id="103762"/>
    <lineage>
        <taxon>Eukaryota</taxon>
        <taxon>Viridiplantae</taxon>
        <taxon>Streptophyta</taxon>
        <taxon>Embryophyta</taxon>
        <taxon>Tracheophyta</taxon>
        <taxon>Spermatophyta</taxon>
        <taxon>Magnoliopsida</taxon>
        <taxon>Liliopsida</taxon>
        <taxon>Poales</taxon>
        <taxon>Poaceae</taxon>
        <taxon>BOP clade</taxon>
        <taxon>Oryzoideae</taxon>
        <taxon>Oryzeae</taxon>
        <taxon>Zizaniinae</taxon>
        <taxon>Zizania</taxon>
    </lineage>
</organism>
<name>A0A8J5SSR1_ZIZPA</name>
<evidence type="ECO:0000313" key="3">
    <source>
        <dbReference type="Proteomes" id="UP000729402"/>
    </source>
</evidence>
<dbReference type="OrthoDB" id="424586at2759"/>
<dbReference type="Proteomes" id="UP000729402">
    <property type="component" value="Unassembled WGS sequence"/>
</dbReference>
<reference evidence="2" key="2">
    <citation type="submission" date="2021-02" db="EMBL/GenBank/DDBJ databases">
        <authorList>
            <person name="Kimball J.A."/>
            <person name="Haas M.W."/>
            <person name="Macchietto M."/>
            <person name="Kono T."/>
            <person name="Duquette J."/>
            <person name="Shao M."/>
        </authorList>
    </citation>
    <scope>NUCLEOTIDE SEQUENCE</scope>
    <source>
        <tissue evidence="2">Fresh leaf tissue</tissue>
    </source>
</reference>
<proteinExistence type="predicted"/>
<dbReference type="EMBL" id="JAAALK010000283">
    <property type="protein sequence ID" value="KAG8072539.1"/>
    <property type="molecule type" value="Genomic_DNA"/>
</dbReference>
<accession>A0A8J5SSR1</accession>
<sequence>MKATANSLKRKASPLSSSNLDKFLMSTGKQSAYVDLEASPALGKNKPPDLADLVPSEVKAKPKVQNKGTEKTQSKIPTATNGTNVEKFLNDVFDIMSPLFLSEVSKKLNVKQEELSSILDRRWL</sequence>
<feature type="region of interest" description="Disordered" evidence="1">
    <location>
        <begin position="39"/>
        <end position="78"/>
    </location>
</feature>
<dbReference type="PANTHER" id="PTHR31423">
    <property type="entry name" value="YBAK DOMAIN-CONTAINING PROTEIN"/>
    <property type="match status" value="1"/>
</dbReference>